<keyword evidence="7" id="KW-1185">Reference proteome</keyword>
<dbReference type="GO" id="GO:0016602">
    <property type="term" value="C:CCAAT-binding factor complex"/>
    <property type="evidence" value="ECO:0007669"/>
    <property type="project" value="InterPro"/>
</dbReference>
<name>A0AAD4P1I4_PERFH</name>
<accession>A0AAD4P1I4</accession>
<keyword evidence="3" id="KW-0804">Transcription</keyword>
<dbReference type="InterPro" id="IPR009072">
    <property type="entry name" value="Histone-fold"/>
</dbReference>
<protein>
    <recommendedName>
        <fullName evidence="5">Transcription factor CBF/NF-Y/archaeal histone domain-containing protein</fullName>
    </recommendedName>
</protein>
<sequence length="206" mass="22709">MESGGRINPQHIYNDARVSRSGVAAREDNAGSRAGGGGNNIPRIVDYENPEPGFMRNPDEYMPIANILRIMRRTLPPHAKVADDAKETVQECVTEFISFVTSEANARCHRECRKTVTAEDVLSSMAALGFNDYVQPLSLFLNRYRDQDPERRASRLGFALPPPPPRMMSAPPPPYYVDHQLPRVDGRGGGEGSSGGAEFGRFGSQF</sequence>
<dbReference type="Pfam" id="PF00808">
    <property type="entry name" value="CBFD_NFYB_HMF"/>
    <property type="match status" value="1"/>
</dbReference>
<organism evidence="6 7">
    <name type="scientific">Perilla frutescens var. hirtella</name>
    <name type="common">Perilla citriodora</name>
    <name type="synonym">Perilla setoyensis</name>
    <dbReference type="NCBI Taxonomy" id="608512"/>
    <lineage>
        <taxon>Eukaryota</taxon>
        <taxon>Viridiplantae</taxon>
        <taxon>Streptophyta</taxon>
        <taxon>Embryophyta</taxon>
        <taxon>Tracheophyta</taxon>
        <taxon>Spermatophyta</taxon>
        <taxon>Magnoliopsida</taxon>
        <taxon>eudicotyledons</taxon>
        <taxon>Gunneridae</taxon>
        <taxon>Pentapetalae</taxon>
        <taxon>asterids</taxon>
        <taxon>lamiids</taxon>
        <taxon>Lamiales</taxon>
        <taxon>Lamiaceae</taxon>
        <taxon>Nepetoideae</taxon>
        <taxon>Elsholtzieae</taxon>
        <taxon>Perilla</taxon>
    </lineage>
</organism>
<dbReference type="SUPFAM" id="SSF47113">
    <property type="entry name" value="Histone-fold"/>
    <property type="match status" value="1"/>
</dbReference>
<dbReference type="PANTHER" id="PTHR11064">
    <property type="entry name" value="CCAAT-BINDING TRANSCRIPTION FACTOR-RELATED"/>
    <property type="match status" value="1"/>
</dbReference>
<keyword evidence="2" id="KW-0805">Transcription regulation</keyword>
<dbReference type="AlphaFoldDB" id="A0AAD4P1I4"/>
<comment type="similarity">
    <text evidence="1">Belongs to the NFYB/HAP3 subunit family.</text>
</comment>
<gene>
    <name evidence="6" type="ORF">C2S53_003558</name>
</gene>
<feature type="domain" description="Transcription factor CBF/NF-Y/archaeal histone" evidence="5">
    <location>
        <begin position="62"/>
        <end position="124"/>
    </location>
</feature>
<dbReference type="CDD" id="cd22907">
    <property type="entry name" value="HFD_NFYB"/>
    <property type="match status" value="1"/>
</dbReference>
<feature type="compositionally biased region" description="Gly residues" evidence="4">
    <location>
        <begin position="189"/>
        <end position="198"/>
    </location>
</feature>
<dbReference type="GO" id="GO:0001228">
    <property type="term" value="F:DNA-binding transcription activator activity, RNA polymerase II-specific"/>
    <property type="evidence" value="ECO:0007669"/>
    <property type="project" value="InterPro"/>
</dbReference>
<evidence type="ECO:0000259" key="5">
    <source>
        <dbReference type="Pfam" id="PF00808"/>
    </source>
</evidence>
<dbReference type="PANTHER" id="PTHR11064:SF115">
    <property type="entry name" value="NUCLEAR TRANSCRIPTION FACTOR Y SUBUNIT B-9"/>
    <property type="match status" value="1"/>
</dbReference>
<dbReference type="InterPro" id="IPR003958">
    <property type="entry name" value="CBFA_NFYB_domain"/>
</dbReference>
<dbReference type="GO" id="GO:0046982">
    <property type="term" value="F:protein heterodimerization activity"/>
    <property type="evidence" value="ECO:0007669"/>
    <property type="project" value="InterPro"/>
</dbReference>
<evidence type="ECO:0000256" key="3">
    <source>
        <dbReference type="ARBA" id="ARBA00023163"/>
    </source>
</evidence>
<feature type="region of interest" description="Disordered" evidence="4">
    <location>
        <begin position="179"/>
        <end position="206"/>
    </location>
</feature>
<dbReference type="PRINTS" id="PR00615">
    <property type="entry name" value="CCAATSUBUNTA"/>
</dbReference>
<dbReference type="InterPro" id="IPR027113">
    <property type="entry name" value="Transc_fact_NFYB/HAP3"/>
</dbReference>
<evidence type="ECO:0000256" key="1">
    <source>
        <dbReference type="ARBA" id="ARBA00009053"/>
    </source>
</evidence>
<evidence type="ECO:0000256" key="2">
    <source>
        <dbReference type="ARBA" id="ARBA00023015"/>
    </source>
</evidence>
<dbReference type="Gene3D" id="1.10.20.10">
    <property type="entry name" value="Histone, subunit A"/>
    <property type="match status" value="1"/>
</dbReference>
<evidence type="ECO:0000256" key="4">
    <source>
        <dbReference type="SAM" id="MobiDB-lite"/>
    </source>
</evidence>
<reference evidence="6 7" key="1">
    <citation type="journal article" date="2021" name="Nat. Commun.">
        <title>Incipient diploidization of the medicinal plant Perilla within 10,000 years.</title>
        <authorList>
            <person name="Zhang Y."/>
            <person name="Shen Q."/>
            <person name="Leng L."/>
            <person name="Zhang D."/>
            <person name="Chen S."/>
            <person name="Shi Y."/>
            <person name="Ning Z."/>
            <person name="Chen S."/>
        </authorList>
    </citation>
    <scope>NUCLEOTIDE SEQUENCE [LARGE SCALE GENOMIC DNA]</scope>
    <source>
        <strain evidence="7">cv. PC099</strain>
    </source>
</reference>
<dbReference type="EMBL" id="SDAM02001188">
    <property type="protein sequence ID" value="KAH6822731.1"/>
    <property type="molecule type" value="Genomic_DNA"/>
</dbReference>
<dbReference type="Proteomes" id="UP001190926">
    <property type="component" value="Unassembled WGS sequence"/>
</dbReference>
<feature type="region of interest" description="Disordered" evidence="4">
    <location>
        <begin position="1"/>
        <end position="44"/>
    </location>
</feature>
<comment type="caution">
    <text evidence="6">The sequence shown here is derived from an EMBL/GenBank/DDBJ whole genome shotgun (WGS) entry which is preliminary data.</text>
</comment>
<evidence type="ECO:0000313" key="6">
    <source>
        <dbReference type="EMBL" id="KAH6822731.1"/>
    </source>
</evidence>
<evidence type="ECO:0000313" key="7">
    <source>
        <dbReference type="Proteomes" id="UP001190926"/>
    </source>
</evidence>
<proteinExistence type="inferred from homology"/>
<dbReference type="GO" id="GO:0000978">
    <property type="term" value="F:RNA polymerase II cis-regulatory region sequence-specific DNA binding"/>
    <property type="evidence" value="ECO:0007669"/>
    <property type="project" value="TreeGrafter"/>
</dbReference>